<protein>
    <submittedName>
        <fullName evidence="5">ArsR/SmtB family transcription factor</fullName>
    </submittedName>
</protein>
<sequence length="107" mass="11707">MHEGIDDFHLPDEESVASAVETLRMLADPTRLKIMWALVQGEENVACLADIAGARPTAISQHLAKLRLAGLVHTRREGTYIYYTAVPGVAKRILEAALEEREPAEGA</sequence>
<keyword evidence="1" id="KW-0805">Transcription regulation</keyword>
<evidence type="ECO:0000256" key="1">
    <source>
        <dbReference type="ARBA" id="ARBA00023015"/>
    </source>
</evidence>
<dbReference type="InterPro" id="IPR051011">
    <property type="entry name" value="Metal_resp_trans_reg"/>
</dbReference>
<dbReference type="NCBIfam" id="NF033788">
    <property type="entry name" value="HTH_metalloreg"/>
    <property type="match status" value="1"/>
</dbReference>
<dbReference type="InterPro" id="IPR036390">
    <property type="entry name" value="WH_DNA-bd_sf"/>
</dbReference>
<evidence type="ECO:0000313" key="6">
    <source>
        <dbReference type="Proteomes" id="UP001595823"/>
    </source>
</evidence>
<accession>A0ABV8TWA6</accession>
<gene>
    <name evidence="5" type="ORF">ACFPET_06070</name>
</gene>
<dbReference type="PROSITE" id="PS50987">
    <property type="entry name" value="HTH_ARSR_2"/>
    <property type="match status" value="1"/>
</dbReference>
<evidence type="ECO:0000313" key="5">
    <source>
        <dbReference type="EMBL" id="MFC4334759.1"/>
    </source>
</evidence>
<dbReference type="EMBL" id="JBHSDK010000009">
    <property type="protein sequence ID" value="MFC4334759.1"/>
    <property type="molecule type" value="Genomic_DNA"/>
</dbReference>
<evidence type="ECO:0000256" key="3">
    <source>
        <dbReference type="ARBA" id="ARBA00023163"/>
    </source>
</evidence>
<organism evidence="5 6">
    <name type="scientific">Salininema proteolyticum</name>
    <dbReference type="NCBI Taxonomy" id="1607685"/>
    <lineage>
        <taxon>Bacteria</taxon>
        <taxon>Bacillati</taxon>
        <taxon>Actinomycetota</taxon>
        <taxon>Actinomycetes</taxon>
        <taxon>Glycomycetales</taxon>
        <taxon>Glycomycetaceae</taxon>
        <taxon>Salininema</taxon>
    </lineage>
</organism>
<dbReference type="Proteomes" id="UP001595823">
    <property type="component" value="Unassembled WGS sequence"/>
</dbReference>
<dbReference type="SUPFAM" id="SSF46785">
    <property type="entry name" value="Winged helix' DNA-binding domain"/>
    <property type="match status" value="1"/>
</dbReference>
<name>A0ABV8TWA6_9ACTN</name>
<keyword evidence="2" id="KW-0238">DNA-binding</keyword>
<evidence type="ECO:0000259" key="4">
    <source>
        <dbReference type="PROSITE" id="PS50987"/>
    </source>
</evidence>
<keyword evidence="3" id="KW-0804">Transcription</keyword>
<dbReference type="CDD" id="cd00090">
    <property type="entry name" value="HTH_ARSR"/>
    <property type="match status" value="1"/>
</dbReference>
<dbReference type="PANTHER" id="PTHR43132">
    <property type="entry name" value="ARSENICAL RESISTANCE OPERON REPRESSOR ARSR-RELATED"/>
    <property type="match status" value="1"/>
</dbReference>
<dbReference type="PANTHER" id="PTHR43132:SF8">
    <property type="entry name" value="HTH-TYPE TRANSCRIPTIONAL REGULATOR KMTR"/>
    <property type="match status" value="1"/>
</dbReference>
<dbReference type="Gene3D" id="1.10.10.10">
    <property type="entry name" value="Winged helix-like DNA-binding domain superfamily/Winged helix DNA-binding domain"/>
    <property type="match status" value="1"/>
</dbReference>
<dbReference type="Pfam" id="PF01022">
    <property type="entry name" value="HTH_5"/>
    <property type="match status" value="1"/>
</dbReference>
<feature type="domain" description="HTH arsR-type" evidence="4">
    <location>
        <begin position="11"/>
        <end position="105"/>
    </location>
</feature>
<dbReference type="SMART" id="SM00418">
    <property type="entry name" value="HTH_ARSR"/>
    <property type="match status" value="1"/>
</dbReference>
<dbReference type="InterPro" id="IPR036388">
    <property type="entry name" value="WH-like_DNA-bd_sf"/>
</dbReference>
<comment type="caution">
    <text evidence="5">The sequence shown here is derived from an EMBL/GenBank/DDBJ whole genome shotgun (WGS) entry which is preliminary data.</text>
</comment>
<proteinExistence type="predicted"/>
<reference evidence="6" key="1">
    <citation type="journal article" date="2019" name="Int. J. Syst. Evol. Microbiol.">
        <title>The Global Catalogue of Microorganisms (GCM) 10K type strain sequencing project: providing services to taxonomists for standard genome sequencing and annotation.</title>
        <authorList>
            <consortium name="The Broad Institute Genomics Platform"/>
            <consortium name="The Broad Institute Genome Sequencing Center for Infectious Disease"/>
            <person name="Wu L."/>
            <person name="Ma J."/>
        </authorList>
    </citation>
    <scope>NUCLEOTIDE SEQUENCE [LARGE SCALE GENOMIC DNA]</scope>
    <source>
        <strain evidence="6">IBRC-M 10908</strain>
    </source>
</reference>
<dbReference type="RefSeq" id="WP_380618769.1">
    <property type="nucleotide sequence ID" value="NZ_JBHSDK010000009.1"/>
</dbReference>
<keyword evidence="6" id="KW-1185">Reference proteome</keyword>
<dbReference type="InterPro" id="IPR011991">
    <property type="entry name" value="ArsR-like_HTH"/>
</dbReference>
<dbReference type="PRINTS" id="PR00778">
    <property type="entry name" value="HTHARSR"/>
</dbReference>
<dbReference type="InterPro" id="IPR001845">
    <property type="entry name" value="HTH_ArsR_DNA-bd_dom"/>
</dbReference>
<evidence type="ECO:0000256" key="2">
    <source>
        <dbReference type="ARBA" id="ARBA00023125"/>
    </source>
</evidence>